<evidence type="ECO:0000256" key="1">
    <source>
        <dbReference type="ARBA" id="ARBA00004141"/>
    </source>
</evidence>
<evidence type="ECO:0000313" key="9">
    <source>
        <dbReference type="WBParaSite" id="SSLN_0001147201-mRNA-1"/>
    </source>
</evidence>
<dbReference type="EMBL" id="UYSU01036261">
    <property type="protein sequence ID" value="VDL97432.1"/>
    <property type="molecule type" value="Genomic_DNA"/>
</dbReference>
<dbReference type="WBParaSite" id="SSLN_0001147201-mRNA-1">
    <property type="protein sequence ID" value="SSLN_0001147201-mRNA-1"/>
    <property type="gene ID" value="SSLN_0001147201"/>
</dbReference>
<gene>
    <name evidence="7" type="ORF">SSLN_LOCUS11047</name>
</gene>
<keyword evidence="5 6" id="KW-0472">Membrane</keyword>
<accession>A0A183T3J9</accession>
<organism evidence="9">
    <name type="scientific">Schistocephalus solidus</name>
    <name type="common">Tapeworm</name>
    <dbReference type="NCBI Taxonomy" id="70667"/>
    <lineage>
        <taxon>Eukaryota</taxon>
        <taxon>Metazoa</taxon>
        <taxon>Spiralia</taxon>
        <taxon>Lophotrochozoa</taxon>
        <taxon>Platyhelminthes</taxon>
        <taxon>Cestoda</taxon>
        <taxon>Eucestoda</taxon>
        <taxon>Diphyllobothriidea</taxon>
        <taxon>Diphyllobothriidae</taxon>
        <taxon>Schistocephalus</taxon>
    </lineage>
</organism>
<keyword evidence="8" id="KW-1185">Reference proteome</keyword>
<evidence type="ECO:0000256" key="5">
    <source>
        <dbReference type="ARBA" id="ARBA00023136"/>
    </source>
</evidence>
<dbReference type="OrthoDB" id="10027013at2759"/>
<dbReference type="PANTHER" id="PTHR12841:SF6">
    <property type="entry name" value="PROTEIN UNC-50 HOMOLOG"/>
    <property type="match status" value="1"/>
</dbReference>
<evidence type="ECO:0000256" key="2">
    <source>
        <dbReference type="ARBA" id="ARBA00006293"/>
    </source>
</evidence>
<sequence>MSASEKAKKFFSRMYRFKQMDFEYALWQMVNIFSSPQKLYRNFSYHNVSSIAISAIIGHTFFQWFKLLMWSVFIDCIASGLVVCTFLWILSNRWMVRKDPSNWLARRSRRFSAASDDSSDDGSQLVPLDVEWAYAFDIHLNAYFPCIVLLRVLQLPFLVLIRRKSLLACLLGNSFWLAAALFYTYITFLGYKALPFLKNTRALLFTGTIFVVFYVITVMLHWNLTAGLYHFYATI</sequence>
<feature type="transmembrane region" description="Helical" evidence="6">
    <location>
        <begin position="203"/>
        <end position="222"/>
    </location>
</feature>
<name>A0A183T3J9_SCHSO</name>
<reference evidence="9" key="1">
    <citation type="submission" date="2016-06" db="UniProtKB">
        <authorList>
            <consortium name="WormBaseParasite"/>
        </authorList>
    </citation>
    <scope>IDENTIFICATION</scope>
</reference>
<dbReference type="Pfam" id="PF05216">
    <property type="entry name" value="UNC-50"/>
    <property type="match status" value="2"/>
</dbReference>
<feature type="transmembrane region" description="Helical" evidence="6">
    <location>
        <begin position="68"/>
        <end position="90"/>
    </location>
</feature>
<evidence type="ECO:0000313" key="7">
    <source>
        <dbReference type="EMBL" id="VDL97432.1"/>
    </source>
</evidence>
<comment type="subcellular location">
    <subcellularLocation>
        <location evidence="1">Membrane</location>
        <topology evidence="1">Multi-pass membrane protein</topology>
    </subcellularLocation>
</comment>
<protein>
    <submittedName>
        <fullName evidence="9">Protein unc-50 homolog</fullName>
    </submittedName>
</protein>
<feature type="transmembrane region" description="Helical" evidence="6">
    <location>
        <begin position="173"/>
        <end position="191"/>
    </location>
</feature>
<comment type="similarity">
    <text evidence="2">Belongs to the unc-50 family.</text>
</comment>
<keyword evidence="4 6" id="KW-1133">Transmembrane helix</keyword>
<evidence type="ECO:0000256" key="3">
    <source>
        <dbReference type="ARBA" id="ARBA00022692"/>
    </source>
</evidence>
<proteinExistence type="inferred from homology"/>
<evidence type="ECO:0000313" key="8">
    <source>
        <dbReference type="Proteomes" id="UP000275846"/>
    </source>
</evidence>
<dbReference type="Proteomes" id="UP000275846">
    <property type="component" value="Unassembled WGS sequence"/>
</dbReference>
<dbReference type="InterPro" id="IPR007881">
    <property type="entry name" value="UNC-50"/>
</dbReference>
<dbReference type="AlphaFoldDB" id="A0A183T3J9"/>
<dbReference type="PANTHER" id="PTHR12841">
    <property type="entry name" value="PROTEIN UNC-50 HOMOLOG"/>
    <property type="match status" value="1"/>
</dbReference>
<feature type="transmembrane region" description="Helical" evidence="6">
    <location>
        <begin position="43"/>
        <end position="62"/>
    </location>
</feature>
<evidence type="ECO:0000256" key="6">
    <source>
        <dbReference type="SAM" id="Phobius"/>
    </source>
</evidence>
<evidence type="ECO:0000256" key="4">
    <source>
        <dbReference type="ARBA" id="ARBA00022989"/>
    </source>
</evidence>
<dbReference type="STRING" id="70667.A0A183T3J9"/>
<reference evidence="7 8" key="2">
    <citation type="submission" date="2018-11" db="EMBL/GenBank/DDBJ databases">
        <authorList>
            <consortium name="Pathogen Informatics"/>
        </authorList>
    </citation>
    <scope>NUCLEOTIDE SEQUENCE [LARGE SCALE GENOMIC DNA]</scope>
    <source>
        <strain evidence="7 8">NST_G2</strain>
    </source>
</reference>
<keyword evidence="3 6" id="KW-0812">Transmembrane</keyword>
<dbReference type="GO" id="GO:0000139">
    <property type="term" value="C:Golgi membrane"/>
    <property type="evidence" value="ECO:0007669"/>
    <property type="project" value="TreeGrafter"/>
</dbReference>